<gene>
    <name evidence="2" type="ORF">CTI12_AA170410</name>
</gene>
<dbReference type="STRING" id="35608.A0A2U1PC09"/>
<evidence type="ECO:0000256" key="1">
    <source>
        <dbReference type="SAM" id="MobiDB-lite"/>
    </source>
</evidence>
<accession>A0A2U1PC09</accession>
<evidence type="ECO:0000313" key="2">
    <source>
        <dbReference type="EMBL" id="PWA83259.1"/>
    </source>
</evidence>
<feature type="compositionally biased region" description="Low complexity" evidence="1">
    <location>
        <begin position="1"/>
        <end position="27"/>
    </location>
</feature>
<proteinExistence type="predicted"/>
<dbReference type="EMBL" id="PKPP01001370">
    <property type="protein sequence ID" value="PWA83259.1"/>
    <property type="molecule type" value="Genomic_DNA"/>
</dbReference>
<name>A0A2U1PC09_ARTAN</name>
<protein>
    <submittedName>
        <fullName evidence="2">Peptidase C13, legumain</fullName>
    </submittedName>
</protein>
<dbReference type="Proteomes" id="UP000245207">
    <property type="component" value="Unassembled WGS sequence"/>
</dbReference>
<feature type="region of interest" description="Disordered" evidence="1">
    <location>
        <begin position="1"/>
        <end position="44"/>
    </location>
</feature>
<sequence>MFPGSTTEVGSTSVTAPSNNDPSSSGNPEDDGDDGEDENDGNGDLWAFHTTCMSSRSERAEIVKEIRETYTYMAHMEKSIDWIASFWYGLRSSIQSEVPGYLHCGLVPEPSMGRLLAFANICNKRVDKEAVEEAFKLTCSTKINILYHMDLGLYAGVESLDTGLYAAMLRCGNELLRATAVVKSL</sequence>
<reference evidence="2 3" key="1">
    <citation type="journal article" date="2018" name="Mol. Plant">
        <title>The genome of Artemisia annua provides insight into the evolution of Asteraceae family and artemisinin biosynthesis.</title>
        <authorList>
            <person name="Shen Q."/>
            <person name="Zhang L."/>
            <person name="Liao Z."/>
            <person name="Wang S."/>
            <person name="Yan T."/>
            <person name="Shi P."/>
            <person name="Liu M."/>
            <person name="Fu X."/>
            <person name="Pan Q."/>
            <person name="Wang Y."/>
            <person name="Lv Z."/>
            <person name="Lu X."/>
            <person name="Zhang F."/>
            <person name="Jiang W."/>
            <person name="Ma Y."/>
            <person name="Chen M."/>
            <person name="Hao X."/>
            <person name="Li L."/>
            <person name="Tang Y."/>
            <person name="Lv G."/>
            <person name="Zhou Y."/>
            <person name="Sun X."/>
            <person name="Brodelius P.E."/>
            <person name="Rose J.K.C."/>
            <person name="Tang K."/>
        </authorList>
    </citation>
    <scope>NUCLEOTIDE SEQUENCE [LARGE SCALE GENOMIC DNA]</scope>
    <source>
        <strain evidence="3">cv. Huhao1</strain>
        <tissue evidence="2">Leaf</tissue>
    </source>
</reference>
<dbReference type="AlphaFoldDB" id="A0A2U1PC09"/>
<feature type="compositionally biased region" description="Acidic residues" evidence="1">
    <location>
        <begin position="28"/>
        <end position="41"/>
    </location>
</feature>
<comment type="caution">
    <text evidence="2">The sequence shown here is derived from an EMBL/GenBank/DDBJ whole genome shotgun (WGS) entry which is preliminary data.</text>
</comment>
<keyword evidence="3" id="KW-1185">Reference proteome</keyword>
<evidence type="ECO:0000313" key="3">
    <source>
        <dbReference type="Proteomes" id="UP000245207"/>
    </source>
</evidence>
<organism evidence="2 3">
    <name type="scientific">Artemisia annua</name>
    <name type="common">Sweet wormwood</name>
    <dbReference type="NCBI Taxonomy" id="35608"/>
    <lineage>
        <taxon>Eukaryota</taxon>
        <taxon>Viridiplantae</taxon>
        <taxon>Streptophyta</taxon>
        <taxon>Embryophyta</taxon>
        <taxon>Tracheophyta</taxon>
        <taxon>Spermatophyta</taxon>
        <taxon>Magnoliopsida</taxon>
        <taxon>eudicotyledons</taxon>
        <taxon>Gunneridae</taxon>
        <taxon>Pentapetalae</taxon>
        <taxon>asterids</taxon>
        <taxon>campanulids</taxon>
        <taxon>Asterales</taxon>
        <taxon>Asteraceae</taxon>
        <taxon>Asteroideae</taxon>
        <taxon>Anthemideae</taxon>
        <taxon>Artemisiinae</taxon>
        <taxon>Artemisia</taxon>
    </lineage>
</organism>